<evidence type="ECO:0000313" key="1">
    <source>
        <dbReference type="EMBL" id="POM64172.1"/>
    </source>
</evidence>
<dbReference type="Proteomes" id="UP000237271">
    <property type="component" value="Unassembled WGS sequence"/>
</dbReference>
<reference evidence="1 2" key="1">
    <citation type="journal article" date="2017" name="Genome Biol. Evol.">
        <title>Phytophthora megakarya and P. palmivora, closely related causal agents of cacao black pod rot, underwent increases in genome sizes and gene numbers by different mechanisms.</title>
        <authorList>
            <person name="Ali S.S."/>
            <person name="Shao J."/>
            <person name="Lary D.J."/>
            <person name="Kronmiller B."/>
            <person name="Shen D."/>
            <person name="Strem M.D."/>
            <person name="Amoako-Attah I."/>
            <person name="Akrofi A.Y."/>
            <person name="Begoude B.A."/>
            <person name="Ten Hoopen G.M."/>
            <person name="Coulibaly K."/>
            <person name="Kebe B.I."/>
            <person name="Melnick R.L."/>
            <person name="Guiltinan M.J."/>
            <person name="Tyler B.M."/>
            <person name="Meinhardt L.W."/>
            <person name="Bailey B.A."/>
        </authorList>
    </citation>
    <scope>NUCLEOTIDE SEQUENCE [LARGE SCALE GENOMIC DNA]</scope>
    <source>
        <strain evidence="2">sbr112.9</strain>
    </source>
</reference>
<protein>
    <submittedName>
        <fullName evidence="1">Uncharacterized protein</fullName>
    </submittedName>
</protein>
<proteinExistence type="predicted"/>
<gene>
    <name evidence="1" type="ORF">PHPALM_20334</name>
</gene>
<organism evidence="1 2">
    <name type="scientific">Phytophthora palmivora</name>
    <dbReference type="NCBI Taxonomy" id="4796"/>
    <lineage>
        <taxon>Eukaryota</taxon>
        <taxon>Sar</taxon>
        <taxon>Stramenopiles</taxon>
        <taxon>Oomycota</taxon>
        <taxon>Peronosporomycetes</taxon>
        <taxon>Peronosporales</taxon>
        <taxon>Peronosporaceae</taxon>
        <taxon>Phytophthora</taxon>
    </lineage>
</organism>
<dbReference type="AlphaFoldDB" id="A0A2P4XF56"/>
<evidence type="ECO:0000313" key="2">
    <source>
        <dbReference type="Proteomes" id="UP000237271"/>
    </source>
</evidence>
<sequence>MIAQRRKVLRRMVKAEEECGDAQLFSKAVDMFPTAFKSRIKRKRRIGGGNDPIFLSLDEALQWYRDDVLGLNLKCIIGRGRRPSALFRWMSLTDSETRVKIRCPLLRQVALRLIETPGAAFNMASVDDTDILLRTKITTRWIQVFMGKTPYCVESPHRKKTNKSGEAR</sequence>
<keyword evidence="2" id="KW-1185">Reference proteome</keyword>
<name>A0A2P4XF56_9STRA</name>
<comment type="caution">
    <text evidence="1">The sequence shown here is derived from an EMBL/GenBank/DDBJ whole genome shotgun (WGS) entry which is preliminary data.</text>
</comment>
<dbReference type="EMBL" id="NCKW01011167">
    <property type="protein sequence ID" value="POM64172.1"/>
    <property type="molecule type" value="Genomic_DNA"/>
</dbReference>
<accession>A0A2P4XF56</accession>
<dbReference type="OrthoDB" id="120337at2759"/>